<dbReference type="AlphaFoldDB" id="A0A7W6P509"/>
<dbReference type="GO" id="GO:0005886">
    <property type="term" value="C:plasma membrane"/>
    <property type="evidence" value="ECO:0007669"/>
    <property type="project" value="UniProtKB-SubCell"/>
</dbReference>
<evidence type="ECO:0000256" key="7">
    <source>
        <dbReference type="ARBA" id="ARBA00023136"/>
    </source>
</evidence>
<feature type="transmembrane region" description="Helical" evidence="8">
    <location>
        <begin position="249"/>
        <end position="269"/>
    </location>
</feature>
<evidence type="ECO:0000313" key="10">
    <source>
        <dbReference type="EMBL" id="MBB4106434.1"/>
    </source>
</evidence>
<evidence type="ECO:0000256" key="4">
    <source>
        <dbReference type="ARBA" id="ARBA00022679"/>
    </source>
</evidence>
<keyword evidence="7 8" id="KW-0472">Membrane</keyword>
<accession>A0A7W6P509</accession>
<evidence type="ECO:0000256" key="6">
    <source>
        <dbReference type="ARBA" id="ARBA00022989"/>
    </source>
</evidence>
<evidence type="ECO:0000256" key="8">
    <source>
        <dbReference type="SAM" id="Phobius"/>
    </source>
</evidence>
<organism evidence="10 11">
    <name type="scientific">Pedobacter zeae</name>
    <dbReference type="NCBI Taxonomy" id="1737356"/>
    <lineage>
        <taxon>Bacteria</taxon>
        <taxon>Pseudomonadati</taxon>
        <taxon>Bacteroidota</taxon>
        <taxon>Sphingobacteriia</taxon>
        <taxon>Sphingobacteriales</taxon>
        <taxon>Sphingobacteriaceae</taxon>
        <taxon>Pedobacter</taxon>
    </lineage>
</organism>
<feature type="transmembrane region" description="Helical" evidence="8">
    <location>
        <begin position="305"/>
        <end position="322"/>
    </location>
</feature>
<evidence type="ECO:0000313" key="11">
    <source>
        <dbReference type="Proteomes" id="UP000532273"/>
    </source>
</evidence>
<keyword evidence="6 8" id="KW-1133">Transmembrane helix</keyword>
<name>A0A7W6P509_9SPHI</name>
<dbReference type="InterPro" id="IPR050297">
    <property type="entry name" value="LipidA_mod_glycosyltrf_83"/>
</dbReference>
<keyword evidence="4" id="KW-0808">Transferase</keyword>
<reference evidence="10 11" key="1">
    <citation type="submission" date="2020-08" db="EMBL/GenBank/DDBJ databases">
        <title>Genomic Encyclopedia of Type Strains, Phase IV (KMG-IV): sequencing the most valuable type-strain genomes for metagenomic binning, comparative biology and taxonomic classification.</title>
        <authorList>
            <person name="Goeker M."/>
        </authorList>
    </citation>
    <scope>NUCLEOTIDE SEQUENCE [LARGE SCALE GENOMIC DNA]</scope>
    <source>
        <strain evidence="10 11">DSM 100774</strain>
    </source>
</reference>
<dbReference type="GO" id="GO:0016763">
    <property type="term" value="F:pentosyltransferase activity"/>
    <property type="evidence" value="ECO:0007669"/>
    <property type="project" value="TreeGrafter"/>
</dbReference>
<dbReference type="PANTHER" id="PTHR33908:SF11">
    <property type="entry name" value="MEMBRANE PROTEIN"/>
    <property type="match status" value="1"/>
</dbReference>
<gene>
    <name evidence="10" type="ORF">GGQ60_000394</name>
</gene>
<feature type="transmembrane region" description="Helical" evidence="8">
    <location>
        <begin position="152"/>
        <end position="185"/>
    </location>
</feature>
<evidence type="ECO:0000256" key="2">
    <source>
        <dbReference type="ARBA" id="ARBA00022475"/>
    </source>
</evidence>
<feature type="transmembrane region" description="Helical" evidence="8">
    <location>
        <begin position="7"/>
        <end position="28"/>
    </location>
</feature>
<sequence length="509" mass="58116">MKEIPVKLWLFIMAMTAVKLIIASATALGNDEVYYWTYALNLQWNYFDHPPFVAWLIRTTTANLHFHSELAVRLGAILSSAIGTIIVYKIGKLLLNARVGWLAVCLYSSSFYCSVIAGVFILPDSPQMVFWLWGIFLLLKITKSVPLGLPTLHLWCWFGVASGLCMMCKIHGVYLWVGIIMFALFGNKKLLVQKGMYVSMLISLMIISPFMIWNIKHHFITYTYHSNRVSLFHAGINPLAFAREISGQIFYNNPVIFFLAWMAVVSFIKTKHFFLKSEIQLLLYCALPLIATLIFLSIFRDTLPHWSGPAYACLIFVSALKLESFTRSRSKAIVSASLFFYLFVVCAGLIIINFYKGTFSHQKDPMRLGAGDPTLDLYGWKETGRLIDSVYRVDKSSEKNKTAKTIVITKWFPAAHLDFYVCNRTGLQTYGLGEMFDLHQYYWSNQTKQKLTTGDNAYYIVPSNLYDENSMNFIKSQFKNCKPAIMAPILRNGVACKNILLFKLSGYKR</sequence>
<feature type="transmembrane region" description="Helical" evidence="8">
    <location>
        <begin position="334"/>
        <end position="355"/>
    </location>
</feature>
<feature type="transmembrane region" description="Helical" evidence="8">
    <location>
        <begin position="197"/>
        <end position="215"/>
    </location>
</feature>
<keyword evidence="2" id="KW-1003">Cell membrane</keyword>
<evidence type="ECO:0000256" key="1">
    <source>
        <dbReference type="ARBA" id="ARBA00004651"/>
    </source>
</evidence>
<comment type="subcellular location">
    <subcellularLocation>
        <location evidence="1">Cell membrane</location>
        <topology evidence="1">Multi-pass membrane protein</topology>
    </subcellularLocation>
</comment>
<comment type="caution">
    <text evidence="10">The sequence shown here is derived from an EMBL/GenBank/DDBJ whole genome shotgun (WGS) entry which is preliminary data.</text>
</comment>
<feature type="transmembrane region" description="Helical" evidence="8">
    <location>
        <begin position="281"/>
        <end position="299"/>
    </location>
</feature>
<evidence type="ECO:0000259" key="9">
    <source>
        <dbReference type="Pfam" id="PF13231"/>
    </source>
</evidence>
<dbReference type="RefSeq" id="WP_229685064.1">
    <property type="nucleotide sequence ID" value="NZ_BMHZ01000002.1"/>
</dbReference>
<evidence type="ECO:0000256" key="3">
    <source>
        <dbReference type="ARBA" id="ARBA00022676"/>
    </source>
</evidence>
<proteinExistence type="predicted"/>
<dbReference type="PANTHER" id="PTHR33908">
    <property type="entry name" value="MANNOSYLTRANSFERASE YKCB-RELATED"/>
    <property type="match status" value="1"/>
</dbReference>
<dbReference type="EMBL" id="JACIEF010000001">
    <property type="protein sequence ID" value="MBB4106434.1"/>
    <property type="molecule type" value="Genomic_DNA"/>
</dbReference>
<evidence type="ECO:0000256" key="5">
    <source>
        <dbReference type="ARBA" id="ARBA00022692"/>
    </source>
</evidence>
<dbReference type="InterPro" id="IPR038731">
    <property type="entry name" value="RgtA/B/C-like"/>
</dbReference>
<keyword evidence="5 8" id="KW-0812">Transmembrane</keyword>
<dbReference type="Pfam" id="PF13231">
    <property type="entry name" value="PMT_2"/>
    <property type="match status" value="1"/>
</dbReference>
<keyword evidence="3" id="KW-0328">Glycosyltransferase</keyword>
<feature type="transmembrane region" description="Helical" evidence="8">
    <location>
        <begin position="100"/>
        <end position="122"/>
    </location>
</feature>
<feature type="transmembrane region" description="Helical" evidence="8">
    <location>
        <begin position="70"/>
        <end position="88"/>
    </location>
</feature>
<protein>
    <recommendedName>
        <fullName evidence="9">Glycosyltransferase RgtA/B/C/D-like domain-containing protein</fullName>
    </recommendedName>
</protein>
<feature type="domain" description="Glycosyltransferase RgtA/B/C/D-like" evidence="9">
    <location>
        <begin position="48"/>
        <end position="213"/>
    </location>
</feature>
<dbReference type="Proteomes" id="UP000532273">
    <property type="component" value="Unassembled WGS sequence"/>
</dbReference>
<dbReference type="GO" id="GO:0009103">
    <property type="term" value="P:lipopolysaccharide biosynthetic process"/>
    <property type="evidence" value="ECO:0007669"/>
    <property type="project" value="UniProtKB-ARBA"/>
</dbReference>